<gene>
    <name evidence="1" type="ORF">BLNAU_24654</name>
</gene>
<accession>A0ABQ9WLU2</accession>
<dbReference type="EMBL" id="JARBJD010000674">
    <property type="protein sequence ID" value="KAK2940432.1"/>
    <property type="molecule type" value="Genomic_DNA"/>
</dbReference>
<reference evidence="1 2" key="1">
    <citation type="journal article" date="2022" name="bioRxiv">
        <title>Genomics of Preaxostyla Flagellates Illuminates Evolutionary Transitions and the Path Towards Mitochondrial Loss.</title>
        <authorList>
            <person name="Novak L.V.F."/>
            <person name="Treitli S.C."/>
            <person name="Pyrih J."/>
            <person name="Halakuc P."/>
            <person name="Pipaliya S.V."/>
            <person name="Vacek V."/>
            <person name="Brzon O."/>
            <person name="Soukal P."/>
            <person name="Eme L."/>
            <person name="Dacks J.B."/>
            <person name="Karnkowska A."/>
            <person name="Elias M."/>
            <person name="Hampl V."/>
        </authorList>
    </citation>
    <scope>NUCLEOTIDE SEQUENCE [LARGE SCALE GENOMIC DNA]</scope>
    <source>
        <strain evidence="1">NAU3</strain>
        <tissue evidence="1">Gut</tissue>
    </source>
</reference>
<keyword evidence="2" id="KW-1185">Reference proteome</keyword>
<sequence>MLRERLHLMMSLYDLFYTEPAGRIMQMSTLDSKFQTRRNVWIRDCWEEFQIGVIAHFEKFHGLKTFTDEVLETLQQPCFPNETIRLRARDQALWMSIEKTPDWIYSKHACVSPFPSFVVSGLKGEDKPYRAFYVDGQPGTGKSQMLLYLIHRLMKQIPKMAIYYVLPDIPIFTILVDRSDPDNPISVQFHITSLYEDWCTSGFPTIRIVDSFQIFDLSHETYDGSAQQSGLSAIRNHIALTIRPYSVPILFIEDNAGTLFFCVIGRHNQKWHSKRKTNPI</sequence>
<name>A0ABQ9WLU2_9EUKA</name>
<protein>
    <recommendedName>
        <fullName evidence="3">NACHT domain-containing protein</fullName>
    </recommendedName>
</protein>
<evidence type="ECO:0000313" key="1">
    <source>
        <dbReference type="EMBL" id="KAK2940432.1"/>
    </source>
</evidence>
<dbReference type="Proteomes" id="UP001281761">
    <property type="component" value="Unassembled WGS sequence"/>
</dbReference>
<organism evidence="1 2">
    <name type="scientific">Blattamonas nauphoetae</name>
    <dbReference type="NCBI Taxonomy" id="2049346"/>
    <lineage>
        <taxon>Eukaryota</taxon>
        <taxon>Metamonada</taxon>
        <taxon>Preaxostyla</taxon>
        <taxon>Oxymonadida</taxon>
        <taxon>Blattamonas</taxon>
    </lineage>
</organism>
<proteinExistence type="predicted"/>
<evidence type="ECO:0008006" key="3">
    <source>
        <dbReference type="Google" id="ProtNLM"/>
    </source>
</evidence>
<comment type="caution">
    <text evidence="1">The sequence shown here is derived from an EMBL/GenBank/DDBJ whole genome shotgun (WGS) entry which is preliminary data.</text>
</comment>
<evidence type="ECO:0000313" key="2">
    <source>
        <dbReference type="Proteomes" id="UP001281761"/>
    </source>
</evidence>